<dbReference type="GO" id="GO:0005737">
    <property type="term" value="C:cytoplasm"/>
    <property type="evidence" value="ECO:0007669"/>
    <property type="project" value="UniProtKB-SubCell"/>
</dbReference>
<evidence type="ECO:0000256" key="5">
    <source>
        <dbReference type="HAMAP-Rule" id="MF_01114"/>
    </source>
</evidence>
<evidence type="ECO:0000256" key="4">
    <source>
        <dbReference type="ARBA" id="ARBA00022490"/>
    </source>
</evidence>
<reference evidence="7" key="1">
    <citation type="submission" date="2020-10" db="EMBL/GenBank/DDBJ databases">
        <authorList>
            <person name="Gilroy R."/>
        </authorList>
    </citation>
    <scope>NUCLEOTIDE SEQUENCE</scope>
    <source>
        <strain evidence="7">17113</strain>
    </source>
</reference>
<dbReference type="PANTHER" id="PTHR33602:SF1">
    <property type="entry name" value="REGULATORY PROTEIN RECX FAMILY PROTEIN"/>
    <property type="match status" value="1"/>
</dbReference>
<dbReference type="Proteomes" id="UP000823634">
    <property type="component" value="Unassembled WGS sequence"/>
</dbReference>
<evidence type="ECO:0000313" key="8">
    <source>
        <dbReference type="Proteomes" id="UP000823634"/>
    </source>
</evidence>
<dbReference type="Pfam" id="PF21982">
    <property type="entry name" value="RecX_HTH1"/>
    <property type="match status" value="1"/>
</dbReference>
<dbReference type="Gene3D" id="1.10.10.10">
    <property type="entry name" value="Winged helix-like DNA-binding domain superfamily/Winged helix DNA-binding domain"/>
    <property type="match status" value="2"/>
</dbReference>
<name>A0A9D9GVX8_9FIRM</name>
<gene>
    <name evidence="5" type="primary">recX</name>
    <name evidence="7" type="ORF">IAC61_00345</name>
</gene>
<evidence type="ECO:0000256" key="2">
    <source>
        <dbReference type="ARBA" id="ARBA00009695"/>
    </source>
</evidence>
<dbReference type="EMBL" id="JADINA010000002">
    <property type="protein sequence ID" value="MBO8425753.1"/>
    <property type="molecule type" value="Genomic_DNA"/>
</dbReference>
<evidence type="ECO:0000256" key="1">
    <source>
        <dbReference type="ARBA" id="ARBA00004496"/>
    </source>
</evidence>
<dbReference type="HAMAP" id="MF_01114">
    <property type="entry name" value="RecX"/>
    <property type="match status" value="1"/>
</dbReference>
<comment type="function">
    <text evidence="5">Modulates RecA activity.</text>
</comment>
<reference evidence="7" key="2">
    <citation type="journal article" date="2021" name="PeerJ">
        <title>Extensive microbial diversity within the chicken gut microbiome revealed by metagenomics and culture.</title>
        <authorList>
            <person name="Gilroy R."/>
            <person name="Ravi A."/>
            <person name="Getino M."/>
            <person name="Pursley I."/>
            <person name="Horton D.L."/>
            <person name="Alikhan N.F."/>
            <person name="Baker D."/>
            <person name="Gharbi K."/>
            <person name="Hall N."/>
            <person name="Watson M."/>
            <person name="Adriaenssens E.M."/>
            <person name="Foster-Nyarko E."/>
            <person name="Jarju S."/>
            <person name="Secka A."/>
            <person name="Antonio M."/>
            <person name="Oren A."/>
            <person name="Chaudhuri R.R."/>
            <person name="La Ragione R."/>
            <person name="Hildebrand F."/>
            <person name="Pallen M.J."/>
        </authorList>
    </citation>
    <scope>NUCLEOTIDE SEQUENCE</scope>
    <source>
        <strain evidence="7">17113</strain>
    </source>
</reference>
<dbReference type="InterPro" id="IPR036388">
    <property type="entry name" value="WH-like_DNA-bd_sf"/>
</dbReference>
<feature type="domain" description="RecX first three-helical" evidence="6">
    <location>
        <begin position="65"/>
        <end position="104"/>
    </location>
</feature>
<sequence>MCAKNAGERIVDIAKRKGLINVVLSSGEELLLSADAFTEFRFYIGKRVEGAEWRKAKSFAKQDSCYRDALSCLSRRPYGENELLDKLKSKGHEEKTCVEVCKRLSAAKLLDDEAYLKEYAEAAKSRLIGENLIRHELRGKGFGEEAVSQLGLTDDEEMEKAKAYLHLCSNKLASYPKRKREEKAISALLSRGFDLDLAKQAVANALPSADPAREEERFLREANALWARYKDKEGGKRKLFLCLARKGYDPERIKEYINRGEH</sequence>
<keyword evidence="4 5" id="KW-0963">Cytoplasm</keyword>
<dbReference type="InterPro" id="IPR003783">
    <property type="entry name" value="Regulatory_RecX"/>
</dbReference>
<evidence type="ECO:0000256" key="3">
    <source>
        <dbReference type="ARBA" id="ARBA00018111"/>
    </source>
</evidence>
<proteinExistence type="inferred from homology"/>
<dbReference type="AlphaFoldDB" id="A0A9D9GVX8"/>
<protein>
    <recommendedName>
        <fullName evidence="3 5">Regulatory protein RecX</fullName>
    </recommendedName>
</protein>
<accession>A0A9D9GVX8</accession>
<comment type="caution">
    <text evidence="7">The sequence shown here is derived from an EMBL/GenBank/DDBJ whole genome shotgun (WGS) entry which is preliminary data.</text>
</comment>
<dbReference type="GO" id="GO:0006282">
    <property type="term" value="P:regulation of DNA repair"/>
    <property type="evidence" value="ECO:0007669"/>
    <property type="project" value="UniProtKB-UniRule"/>
</dbReference>
<dbReference type="PANTHER" id="PTHR33602">
    <property type="entry name" value="REGULATORY PROTEIN RECX FAMILY PROTEIN"/>
    <property type="match status" value="1"/>
</dbReference>
<evidence type="ECO:0000259" key="6">
    <source>
        <dbReference type="Pfam" id="PF21982"/>
    </source>
</evidence>
<dbReference type="InterPro" id="IPR053926">
    <property type="entry name" value="RecX_HTH_1st"/>
</dbReference>
<organism evidence="7 8">
    <name type="scientific">Candidatus Alloenteromonas pullistercoris</name>
    <dbReference type="NCBI Taxonomy" id="2840785"/>
    <lineage>
        <taxon>Bacteria</taxon>
        <taxon>Bacillati</taxon>
        <taxon>Bacillota</taxon>
        <taxon>Bacillota incertae sedis</taxon>
        <taxon>Candidatus Alloenteromonas</taxon>
    </lineage>
</organism>
<comment type="similarity">
    <text evidence="2 5">Belongs to the RecX family.</text>
</comment>
<comment type="subcellular location">
    <subcellularLocation>
        <location evidence="1 5">Cytoplasm</location>
    </subcellularLocation>
</comment>
<evidence type="ECO:0000313" key="7">
    <source>
        <dbReference type="EMBL" id="MBO8425753.1"/>
    </source>
</evidence>